<reference evidence="2 3" key="1">
    <citation type="submission" date="2015-05" db="EMBL/GenBank/DDBJ databases">
        <title>Genome assembly of Archangium gephyra DSM 2261.</title>
        <authorList>
            <person name="Sharma G."/>
            <person name="Subramanian S."/>
        </authorList>
    </citation>
    <scope>NUCLEOTIDE SEQUENCE [LARGE SCALE GENOMIC DNA]</scope>
    <source>
        <strain evidence="2 3">DSM 2261</strain>
    </source>
</reference>
<dbReference type="AlphaFoldDB" id="A0AAC8TB30"/>
<proteinExistence type="predicted"/>
<evidence type="ECO:0000313" key="3">
    <source>
        <dbReference type="Proteomes" id="UP000035579"/>
    </source>
</evidence>
<accession>A0AAC8TB30</accession>
<sequence length="205" mass="23121">MDTRVSGLFIQLLTTEWTKDSRGGAGARVRDATPLASVLPEALSGAGGNASFQLHHVYFSEQRRFLPRDWTEVRRGRPFVEVEAFRVERTDEGGVRVLLDYGKMGMPGRLEWSGLSRGEPQEELFHVAPGEWARGVYNERLQYWETGHSGYCKHVLNVGLLFDAELDVFLRTAPETEVRREFQLRQRGPSAPGAAVPRMPSVARH</sequence>
<dbReference type="KEGG" id="age:AA314_00829"/>
<dbReference type="RefSeq" id="WP_147332957.1">
    <property type="nucleotide sequence ID" value="NZ_CP011509.1"/>
</dbReference>
<organism evidence="2 3">
    <name type="scientific">Archangium gephyra</name>
    <dbReference type="NCBI Taxonomy" id="48"/>
    <lineage>
        <taxon>Bacteria</taxon>
        <taxon>Pseudomonadati</taxon>
        <taxon>Myxococcota</taxon>
        <taxon>Myxococcia</taxon>
        <taxon>Myxococcales</taxon>
        <taxon>Cystobacterineae</taxon>
        <taxon>Archangiaceae</taxon>
        <taxon>Archangium</taxon>
    </lineage>
</organism>
<dbReference type="Proteomes" id="UP000035579">
    <property type="component" value="Chromosome"/>
</dbReference>
<name>A0AAC8TB30_9BACT</name>
<evidence type="ECO:0000313" key="2">
    <source>
        <dbReference type="EMBL" id="AKI99202.1"/>
    </source>
</evidence>
<evidence type="ECO:0000256" key="1">
    <source>
        <dbReference type="SAM" id="MobiDB-lite"/>
    </source>
</evidence>
<gene>
    <name evidence="2" type="ORF">AA314_00829</name>
</gene>
<protein>
    <submittedName>
        <fullName evidence="2">Uncharacterized protein</fullName>
    </submittedName>
</protein>
<dbReference type="EMBL" id="CP011509">
    <property type="protein sequence ID" value="AKI99202.1"/>
    <property type="molecule type" value="Genomic_DNA"/>
</dbReference>
<feature type="region of interest" description="Disordered" evidence="1">
    <location>
        <begin position="182"/>
        <end position="205"/>
    </location>
</feature>